<dbReference type="InterPro" id="IPR029063">
    <property type="entry name" value="SAM-dependent_MTases_sf"/>
</dbReference>
<dbReference type="Gene3D" id="3.40.50.150">
    <property type="entry name" value="Vaccinia Virus protein VP39"/>
    <property type="match status" value="1"/>
</dbReference>
<dbReference type="SUPFAM" id="SSF53335">
    <property type="entry name" value="S-adenosyl-L-methionine-dependent methyltransferases"/>
    <property type="match status" value="1"/>
</dbReference>
<name>A0ABZ0TDP1_9SPHI</name>
<reference evidence="4 5" key="1">
    <citation type="submission" date="2023-11" db="EMBL/GenBank/DDBJ databases">
        <title>Analysis of the Genomes of Mucilaginibacter gossypii cycad 4 and M. sabulilitoris SNA2: microbes with the potential for plant growth promotion.</title>
        <authorList>
            <person name="Hirsch A.M."/>
            <person name="Humm E."/>
            <person name="Rubbi M."/>
            <person name="Del Vecchio G."/>
            <person name="Ha S.M."/>
            <person name="Pellegrini M."/>
            <person name="Gunsalus R.P."/>
        </authorList>
    </citation>
    <scope>NUCLEOTIDE SEQUENCE [LARGE SCALE GENOMIC DNA]</scope>
    <source>
        <strain evidence="4 5">SNA2</strain>
    </source>
</reference>
<keyword evidence="5" id="KW-1185">Reference proteome</keyword>
<organism evidence="4 5">
    <name type="scientific">Mucilaginibacter sabulilitoris</name>
    <dbReference type="NCBI Taxonomy" id="1173583"/>
    <lineage>
        <taxon>Bacteria</taxon>
        <taxon>Pseudomonadati</taxon>
        <taxon>Bacteroidota</taxon>
        <taxon>Sphingobacteriia</taxon>
        <taxon>Sphingobacteriales</taxon>
        <taxon>Sphingobacteriaceae</taxon>
        <taxon>Mucilaginibacter</taxon>
    </lineage>
</organism>
<accession>A0ABZ0TDP1</accession>
<dbReference type="GO" id="GO:0008168">
    <property type="term" value="F:methyltransferase activity"/>
    <property type="evidence" value="ECO:0007669"/>
    <property type="project" value="UniProtKB-KW"/>
</dbReference>
<dbReference type="RefSeq" id="WP_321560500.1">
    <property type="nucleotide sequence ID" value="NZ_CP139558.1"/>
</dbReference>
<keyword evidence="2 4" id="KW-0808">Transferase</keyword>
<evidence type="ECO:0000313" key="4">
    <source>
        <dbReference type="EMBL" id="WPU91334.1"/>
    </source>
</evidence>
<proteinExistence type="predicted"/>
<evidence type="ECO:0000256" key="1">
    <source>
        <dbReference type="ARBA" id="ARBA00022603"/>
    </source>
</evidence>
<evidence type="ECO:0000313" key="5">
    <source>
        <dbReference type="Proteomes" id="UP001324380"/>
    </source>
</evidence>
<dbReference type="EC" id="2.1.-.-" evidence="4"/>
<feature type="domain" description="Methyltransferase" evidence="3">
    <location>
        <begin position="56"/>
        <end position="151"/>
    </location>
</feature>
<dbReference type="GO" id="GO:0032259">
    <property type="term" value="P:methylation"/>
    <property type="evidence" value="ECO:0007669"/>
    <property type="project" value="UniProtKB-KW"/>
</dbReference>
<protein>
    <submittedName>
        <fullName evidence="4">Class I SAM-dependent methyltransferase</fullName>
        <ecNumber evidence="4">2.1.-.-</ecNumber>
    </submittedName>
</protein>
<dbReference type="PANTHER" id="PTHR43861:SF1">
    <property type="entry name" value="TRANS-ACONITATE 2-METHYLTRANSFERASE"/>
    <property type="match status" value="1"/>
</dbReference>
<sequence>MTDIIIANNNEADASAAFTRQSVVFDDIYSENTIINYKRARVRQHVLQRLAPGSSILELNSGTGEDAIFFAREGHRVHATDISTGMQQILRQKSEPYRDRISIEICSFTQLDQLKNKGSFDYIFSNFGGLNCTGELEKVLLSFDALLKPGGKVTMVIIPGFCLWETLLLFRGKFKTAFRRFFSSKGRIAHIEGSYFKCYYYNPSFIINTLKKTFNVSGLEGLCTIVPPSYIEGFAEKHPKAYSFLKDKEDKWKTKWPWKYIGDYFIISLEKK</sequence>
<dbReference type="Proteomes" id="UP001324380">
    <property type="component" value="Chromosome"/>
</dbReference>
<keyword evidence="1 4" id="KW-0489">Methyltransferase</keyword>
<dbReference type="CDD" id="cd02440">
    <property type="entry name" value="AdoMet_MTases"/>
    <property type="match status" value="1"/>
</dbReference>
<dbReference type="InterPro" id="IPR041698">
    <property type="entry name" value="Methyltransf_25"/>
</dbReference>
<dbReference type="PANTHER" id="PTHR43861">
    <property type="entry name" value="TRANS-ACONITATE 2-METHYLTRANSFERASE-RELATED"/>
    <property type="match status" value="1"/>
</dbReference>
<evidence type="ECO:0000259" key="3">
    <source>
        <dbReference type="Pfam" id="PF13649"/>
    </source>
</evidence>
<evidence type="ECO:0000256" key="2">
    <source>
        <dbReference type="ARBA" id="ARBA00022679"/>
    </source>
</evidence>
<dbReference type="Pfam" id="PF13649">
    <property type="entry name" value="Methyltransf_25"/>
    <property type="match status" value="1"/>
</dbReference>
<dbReference type="EMBL" id="CP139558">
    <property type="protein sequence ID" value="WPU91334.1"/>
    <property type="molecule type" value="Genomic_DNA"/>
</dbReference>
<gene>
    <name evidence="4" type="ORF">SNE25_18615</name>
</gene>